<dbReference type="AlphaFoldDB" id="A0A0U1LPP9"/>
<dbReference type="Proteomes" id="UP000054383">
    <property type="component" value="Unassembled WGS sequence"/>
</dbReference>
<dbReference type="SUPFAM" id="SSF51905">
    <property type="entry name" value="FAD/NAD(P)-binding domain"/>
    <property type="match status" value="2"/>
</dbReference>
<dbReference type="InterPro" id="IPR036188">
    <property type="entry name" value="FAD/NAD-bd_sf"/>
</dbReference>
<evidence type="ECO:0000256" key="1">
    <source>
        <dbReference type="ARBA" id="ARBA00023002"/>
    </source>
</evidence>
<dbReference type="PANTHER" id="PTHR43539:SF24">
    <property type="entry name" value="FAD_NAD(P)-BINDING DOMAIN-CONTAINING PROTEIN-RELATED"/>
    <property type="match status" value="1"/>
</dbReference>
<keyword evidence="3" id="KW-1185">Reference proteome</keyword>
<dbReference type="PANTHER" id="PTHR43539">
    <property type="entry name" value="FLAVIN-BINDING MONOOXYGENASE-LIKE PROTEIN (AFU_ORTHOLOGUE AFUA_4G09220)"/>
    <property type="match status" value="1"/>
</dbReference>
<sequence>MASLTEAEKKANHVISLPKPPRVSSLGKPVDPQAVAQQWLSRLEAALSSPSITNDQIENLFHSDSYWRDHIALQWDFRTIQSASKITSFLQEFQPVCQLSKLSLQTDGQYVPHISTPENGVPEIDFLASMFHFETKVGKGSGILRLTLDDTGTQWKAYAVYTSLQELKGVEEPLGPKRVYGTLDSMPNGSAGGTWKERREKTLKLEGGQQPTVLIVGAGQSGLNLGARLQSLGVSTLIVDKHERVGDNWRKRYRTLVTHDPAEFTHLAYLPFPKNWPQFTPKDKLGDWFEAYASIMELNVWTSTTVSSASFDDNKSEWSVVVTKPDGFERIIRPQQVVFATGHSGEPKIPTFPGQDNFNGTVYHGSQHRDASEYDVRGKKVVVVGTGNSGHDIAENFYENGAEVTMLQRQGTYVLSLDKAVFMLHEGTHDEWGPPTEQADIWGESLPYPIGLAFSVYLTQRISTVDKEMLEGLDKAGFEVYKGIDGGGISRLYYTRGGGYYIDVGCSKHIIDGKIKVHKSPEGIKGFDEHQLVLADGQKLDADFVVLATGYDNMRTTVRKVLGDKVADRCKDVWDLDEEGELQAIWRPSGHPNFWYMGGNLALCRIYSKFLALQIKATEQGLIPKAQPNRLPN</sequence>
<protein>
    <submittedName>
        <fullName evidence="2">Uncharacterized protein</fullName>
    </submittedName>
</protein>
<dbReference type="GO" id="GO:0050660">
    <property type="term" value="F:flavin adenine dinucleotide binding"/>
    <property type="evidence" value="ECO:0007669"/>
    <property type="project" value="TreeGrafter"/>
</dbReference>
<dbReference type="GO" id="GO:0004497">
    <property type="term" value="F:monooxygenase activity"/>
    <property type="evidence" value="ECO:0007669"/>
    <property type="project" value="TreeGrafter"/>
</dbReference>
<dbReference type="OMA" id="FTHMAYL"/>
<gene>
    <name evidence="2" type="ORF">PISL3812_02124</name>
</gene>
<proteinExistence type="predicted"/>
<dbReference type="InterPro" id="IPR050982">
    <property type="entry name" value="Auxin_biosynth/cation_transpt"/>
</dbReference>
<dbReference type="EMBL" id="CVMT01000002">
    <property type="protein sequence ID" value="CRG84959.1"/>
    <property type="molecule type" value="Genomic_DNA"/>
</dbReference>
<dbReference type="Gene3D" id="3.50.50.60">
    <property type="entry name" value="FAD/NAD(P)-binding domain"/>
    <property type="match status" value="1"/>
</dbReference>
<dbReference type="PRINTS" id="PR00411">
    <property type="entry name" value="PNDRDTASEI"/>
</dbReference>
<evidence type="ECO:0000313" key="2">
    <source>
        <dbReference type="EMBL" id="CRG84959.1"/>
    </source>
</evidence>
<dbReference type="OrthoDB" id="74360at2759"/>
<organism evidence="2 3">
    <name type="scientific">Talaromyces islandicus</name>
    <name type="common">Penicillium islandicum</name>
    <dbReference type="NCBI Taxonomy" id="28573"/>
    <lineage>
        <taxon>Eukaryota</taxon>
        <taxon>Fungi</taxon>
        <taxon>Dikarya</taxon>
        <taxon>Ascomycota</taxon>
        <taxon>Pezizomycotina</taxon>
        <taxon>Eurotiomycetes</taxon>
        <taxon>Eurotiomycetidae</taxon>
        <taxon>Eurotiales</taxon>
        <taxon>Trichocomaceae</taxon>
        <taxon>Talaromyces</taxon>
        <taxon>Talaromyces sect. Islandici</taxon>
    </lineage>
</organism>
<dbReference type="STRING" id="28573.A0A0U1LPP9"/>
<keyword evidence="1" id="KW-0560">Oxidoreductase</keyword>
<evidence type="ECO:0000313" key="3">
    <source>
        <dbReference type="Proteomes" id="UP000054383"/>
    </source>
</evidence>
<name>A0A0U1LPP9_TALIS</name>
<accession>A0A0U1LPP9</accession>
<reference evidence="2 3" key="1">
    <citation type="submission" date="2015-04" db="EMBL/GenBank/DDBJ databases">
        <authorList>
            <person name="Syromyatnikov M.Y."/>
            <person name="Popov V.N."/>
        </authorList>
    </citation>
    <scope>NUCLEOTIDE SEQUENCE [LARGE SCALE GENOMIC DNA]</scope>
    <source>
        <strain evidence="2">WF-38-12</strain>
    </source>
</reference>
<dbReference type="Pfam" id="PF13738">
    <property type="entry name" value="Pyr_redox_3"/>
    <property type="match status" value="1"/>
</dbReference>